<dbReference type="PANTHER" id="PTHR10642:SF26">
    <property type="entry name" value="RIBONUCLEASE H1"/>
    <property type="match status" value="1"/>
</dbReference>
<keyword evidence="10" id="KW-0963">Cytoplasm</keyword>
<comment type="subcellular location">
    <subcellularLocation>
        <location evidence="10">Cytoplasm</location>
    </subcellularLocation>
</comment>
<reference evidence="12 13" key="1">
    <citation type="submission" date="2017-06" db="EMBL/GenBank/DDBJ databases">
        <authorList>
            <consortium name="Pathogen Informatics"/>
        </authorList>
    </citation>
    <scope>NUCLEOTIDE SEQUENCE [LARGE SCALE GENOMIC DNA]</scope>
    <source>
        <strain evidence="12 13">NCTC13039</strain>
    </source>
</reference>
<feature type="binding site" evidence="10">
    <location>
        <position position="10"/>
    </location>
    <ligand>
        <name>Mg(2+)</name>
        <dbReference type="ChEBI" id="CHEBI:18420"/>
        <label>1</label>
    </ligand>
</feature>
<comment type="catalytic activity">
    <reaction evidence="1 10">
        <text>Endonucleolytic cleavage to 5'-phosphomonoester.</text>
        <dbReference type="EC" id="3.1.26.4"/>
    </reaction>
</comment>
<dbReference type="HAMAP" id="MF_00042">
    <property type="entry name" value="RNase_H"/>
    <property type="match status" value="1"/>
</dbReference>
<accession>A0A239VGK6</accession>
<evidence type="ECO:0000256" key="7">
    <source>
        <dbReference type="ARBA" id="ARBA00022759"/>
    </source>
</evidence>
<dbReference type="Pfam" id="PF14534">
    <property type="entry name" value="DUF4440"/>
    <property type="match status" value="1"/>
</dbReference>
<feature type="domain" description="RNase H type-1" evidence="11">
    <location>
        <begin position="1"/>
        <end position="142"/>
    </location>
</feature>
<protein>
    <recommendedName>
        <fullName evidence="4 10">Ribonuclease H</fullName>
        <shortName evidence="10">RNase H</shortName>
        <ecNumber evidence="4 10">3.1.26.4</ecNumber>
    </recommendedName>
</protein>
<comment type="function">
    <text evidence="10">Endonuclease that specifically degrades the RNA of RNA-DNA hybrids.</text>
</comment>
<dbReference type="Gene3D" id="3.10.450.50">
    <property type="match status" value="1"/>
</dbReference>
<keyword evidence="8 10" id="KW-0378">Hydrolase</keyword>
<dbReference type="SUPFAM" id="SSF54427">
    <property type="entry name" value="NTF2-like"/>
    <property type="match status" value="1"/>
</dbReference>
<dbReference type="GeneID" id="63459348"/>
<dbReference type="PANTHER" id="PTHR10642">
    <property type="entry name" value="RIBONUCLEASE H1"/>
    <property type="match status" value="1"/>
</dbReference>
<dbReference type="GO" id="GO:0000287">
    <property type="term" value="F:magnesium ion binding"/>
    <property type="evidence" value="ECO:0007669"/>
    <property type="project" value="UniProtKB-UniRule"/>
</dbReference>
<keyword evidence="6 10" id="KW-0479">Metal-binding</keyword>
<dbReference type="SUPFAM" id="SSF53098">
    <property type="entry name" value="Ribonuclease H-like"/>
    <property type="match status" value="1"/>
</dbReference>
<keyword evidence="13" id="KW-1185">Reference proteome</keyword>
<dbReference type="GO" id="GO:0004523">
    <property type="term" value="F:RNA-DNA hybrid ribonuclease activity"/>
    <property type="evidence" value="ECO:0007669"/>
    <property type="project" value="UniProtKB-UniRule"/>
</dbReference>
<dbReference type="AlphaFoldDB" id="A0A239VGK6"/>
<evidence type="ECO:0000256" key="4">
    <source>
        <dbReference type="ARBA" id="ARBA00012180"/>
    </source>
</evidence>
<dbReference type="EMBL" id="LT906453">
    <property type="protein sequence ID" value="SNV20863.1"/>
    <property type="molecule type" value="Genomic_DNA"/>
</dbReference>
<dbReference type="STRING" id="1121387.GCA_000429885_00975"/>
<dbReference type="GO" id="GO:0043137">
    <property type="term" value="P:DNA replication, removal of RNA primer"/>
    <property type="evidence" value="ECO:0007669"/>
    <property type="project" value="TreeGrafter"/>
</dbReference>
<evidence type="ECO:0000313" key="13">
    <source>
        <dbReference type="Proteomes" id="UP000242637"/>
    </source>
</evidence>
<dbReference type="PROSITE" id="PS50879">
    <property type="entry name" value="RNASE_H_1"/>
    <property type="match status" value="1"/>
</dbReference>
<evidence type="ECO:0000256" key="9">
    <source>
        <dbReference type="ARBA" id="ARBA00022842"/>
    </source>
</evidence>
<dbReference type="GO" id="GO:0005737">
    <property type="term" value="C:cytoplasm"/>
    <property type="evidence" value="ECO:0007669"/>
    <property type="project" value="UniProtKB-SubCell"/>
</dbReference>
<dbReference type="GO" id="GO:0003676">
    <property type="term" value="F:nucleic acid binding"/>
    <property type="evidence" value="ECO:0007669"/>
    <property type="project" value="InterPro"/>
</dbReference>
<proteinExistence type="inferred from homology"/>
<dbReference type="EC" id="3.1.26.4" evidence="4 10"/>
<organism evidence="12 13">
    <name type="scientific">Dermatophilus congolensis</name>
    <dbReference type="NCBI Taxonomy" id="1863"/>
    <lineage>
        <taxon>Bacteria</taxon>
        <taxon>Bacillati</taxon>
        <taxon>Actinomycetota</taxon>
        <taxon>Actinomycetes</taxon>
        <taxon>Micrococcales</taxon>
        <taxon>Dermatophilaceae</taxon>
        <taxon>Dermatophilus</taxon>
    </lineage>
</organism>
<dbReference type="Proteomes" id="UP000242637">
    <property type="component" value="Chromosome 1"/>
</dbReference>
<dbReference type="InterPro" id="IPR050092">
    <property type="entry name" value="RNase_H"/>
</dbReference>
<dbReference type="Gene3D" id="3.30.420.10">
    <property type="entry name" value="Ribonuclease H-like superfamily/Ribonuclease H"/>
    <property type="match status" value="1"/>
</dbReference>
<feature type="binding site" evidence="10">
    <location>
        <position position="45"/>
    </location>
    <ligand>
        <name>Mg(2+)</name>
        <dbReference type="ChEBI" id="CHEBI:18420"/>
        <label>1</label>
    </ligand>
</feature>
<comment type="subunit">
    <text evidence="3 10">Monomer.</text>
</comment>
<dbReference type="InterPro" id="IPR022892">
    <property type="entry name" value="RNaseHI"/>
</dbReference>
<dbReference type="InterPro" id="IPR002156">
    <property type="entry name" value="RNaseH_domain"/>
</dbReference>
<evidence type="ECO:0000256" key="6">
    <source>
        <dbReference type="ARBA" id="ARBA00022723"/>
    </source>
</evidence>
<dbReference type="CDD" id="cd09278">
    <property type="entry name" value="RNase_HI_prokaryote_like"/>
    <property type="match status" value="1"/>
</dbReference>
<name>A0A239VGK6_9MICO</name>
<feature type="binding site" evidence="10">
    <location>
        <position position="67"/>
    </location>
    <ligand>
        <name>Mg(2+)</name>
        <dbReference type="ChEBI" id="CHEBI:18420"/>
        <label>1</label>
    </ligand>
</feature>
<evidence type="ECO:0000256" key="8">
    <source>
        <dbReference type="ARBA" id="ARBA00022801"/>
    </source>
</evidence>
<evidence type="ECO:0000256" key="2">
    <source>
        <dbReference type="ARBA" id="ARBA00005300"/>
    </source>
</evidence>
<dbReference type="Pfam" id="PF00075">
    <property type="entry name" value="RNase_H"/>
    <property type="match status" value="1"/>
</dbReference>
<dbReference type="InterPro" id="IPR036397">
    <property type="entry name" value="RNaseH_sf"/>
</dbReference>
<dbReference type="InterPro" id="IPR032710">
    <property type="entry name" value="NTF2-like_dom_sf"/>
</dbReference>
<evidence type="ECO:0000256" key="10">
    <source>
        <dbReference type="HAMAP-Rule" id="MF_00042"/>
    </source>
</evidence>
<evidence type="ECO:0000313" key="12">
    <source>
        <dbReference type="EMBL" id="SNV20863.1"/>
    </source>
</evidence>
<evidence type="ECO:0000256" key="3">
    <source>
        <dbReference type="ARBA" id="ARBA00011245"/>
    </source>
</evidence>
<gene>
    <name evidence="10 12" type="primary">rnhA</name>
    <name evidence="12" type="ORF">SAMEA4475696_01113</name>
</gene>
<keyword evidence="7 10" id="KW-0255">Endonuclease</keyword>
<dbReference type="KEGG" id="dco:SAMEA4475696_1113"/>
<dbReference type="InterPro" id="IPR012337">
    <property type="entry name" value="RNaseH-like_sf"/>
</dbReference>
<feature type="binding site" evidence="10">
    <location>
        <position position="134"/>
    </location>
    <ligand>
        <name>Mg(2+)</name>
        <dbReference type="ChEBI" id="CHEBI:18420"/>
        <label>2</label>
    </ligand>
</feature>
<evidence type="ECO:0000259" key="11">
    <source>
        <dbReference type="PROSITE" id="PS50879"/>
    </source>
</evidence>
<dbReference type="OrthoDB" id="7845843at2"/>
<keyword evidence="5 10" id="KW-0540">Nuclease</keyword>
<sequence>MTDRLIAAADGSALGNPGPAGWGWYIDDNRWAAGGWPHGTNNMGELMAVLDLLRATREAGPLTIYCDSQYVINSITKWMPGWKRKGWKKGNGQPVLNLDLMQAIDAELNGGIQRDVEFKWVKGHAGHELNEAADRLANGAAVAYSKGAEPDPGPGLGGASVGVAPAFAACGQGTLFGDVEQDEIDVVVDLERALLEDDVRASSRMLERLLHPQWVKVEPSGAVLTRAEAVAGLAPAETDLELLAAERVSSDVVLLRWRGHTDGGTSLHSSLWQRVEERWRQRFSQSTWE</sequence>
<dbReference type="RefSeq" id="WP_028326968.1">
    <property type="nucleotide sequence ID" value="NZ_LT906453.1"/>
</dbReference>
<evidence type="ECO:0000256" key="5">
    <source>
        <dbReference type="ARBA" id="ARBA00022722"/>
    </source>
</evidence>
<comment type="similarity">
    <text evidence="2 10">Belongs to the RNase H family.</text>
</comment>
<evidence type="ECO:0000256" key="1">
    <source>
        <dbReference type="ARBA" id="ARBA00000077"/>
    </source>
</evidence>
<feature type="binding site" evidence="10">
    <location>
        <position position="10"/>
    </location>
    <ligand>
        <name>Mg(2+)</name>
        <dbReference type="ChEBI" id="CHEBI:18420"/>
        <label>2</label>
    </ligand>
</feature>
<comment type="cofactor">
    <cofactor evidence="10">
        <name>Mg(2+)</name>
        <dbReference type="ChEBI" id="CHEBI:18420"/>
    </cofactor>
    <text evidence="10">Binds 1 Mg(2+) ion per subunit. May bind a second metal ion at a regulatory site, or after substrate binding.</text>
</comment>
<keyword evidence="9 10" id="KW-0460">Magnesium</keyword>
<dbReference type="InterPro" id="IPR027843">
    <property type="entry name" value="DUF4440"/>
</dbReference>